<evidence type="ECO:0000313" key="2">
    <source>
        <dbReference type="EMBL" id="TGE05601.1"/>
    </source>
</evidence>
<keyword evidence="3" id="KW-1185">Reference proteome</keyword>
<reference evidence="2 3" key="1">
    <citation type="submission" date="2019-04" db="EMBL/GenBank/DDBJ databases">
        <authorList>
            <person name="Feng G."/>
            <person name="Zhang J."/>
            <person name="Zhu H."/>
        </authorList>
    </citation>
    <scope>NUCLEOTIDE SEQUENCE [LARGE SCALE GENOMIC DNA]</scope>
    <source>
        <strain evidence="2 3">92R-1</strain>
    </source>
</reference>
<comment type="caution">
    <text evidence="2">The sequence shown here is derived from an EMBL/GenBank/DDBJ whole genome shotgun (WGS) entry which is preliminary data.</text>
</comment>
<dbReference type="Pfam" id="PF04448">
    <property type="entry name" value="DUF551"/>
    <property type="match status" value="1"/>
</dbReference>
<dbReference type="OrthoDB" id="5678344at2"/>
<evidence type="ECO:0000313" key="3">
    <source>
        <dbReference type="Proteomes" id="UP000298337"/>
    </source>
</evidence>
<feature type="domain" description="DUF551" evidence="1">
    <location>
        <begin position="84"/>
        <end position="175"/>
    </location>
</feature>
<dbReference type="InterPro" id="IPR007539">
    <property type="entry name" value="DUF551"/>
</dbReference>
<evidence type="ECO:0000259" key="1">
    <source>
        <dbReference type="Pfam" id="PF04448"/>
    </source>
</evidence>
<gene>
    <name evidence="2" type="ORF">EU556_20075</name>
</gene>
<proteinExistence type="predicted"/>
<sequence length="185" mass="20343">MSNTIEQLEHVKKLIGQGKGRLVPRSLVCDALSGIIALSSHPTTVAPALENAISVLEMLGRHDVATPLRALAQQPTTVAPEVEKWVSVEDRLPEILPDKVTYGSAPDEDDYDEEDALNVRRSEEVLVYARPFSNSSEFKVLVAVCKGYGTNWELLEDGWCLWEVTHWQPLPQAPTVGKKGGVEGE</sequence>
<protein>
    <submittedName>
        <fullName evidence="2">DUF551 domain-containing protein</fullName>
    </submittedName>
</protein>
<dbReference type="EMBL" id="SRLA01000004">
    <property type="protein sequence ID" value="TGE05601.1"/>
    <property type="molecule type" value="Genomic_DNA"/>
</dbReference>
<organism evidence="2 3">
    <name type="scientific">Hymenobacter fodinae</name>
    <dbReference type="NCBI Taxonomy" id="2510796"/>
    <lineage>
        <taxon>Bacteria</taxon>
        <taxon>Pseudomonadati</taxon>
        <taxon>Bacteroidota</taxon>
        <taxon>Cytophagia</taxon>
        <taxon>Cytophagales</taxon>
        <taxon>Hymenobacteraceae</taxon>
        <taxon>Hymenobacter</taxon>
    </lineage>
</organism>
<name>A0A4Z0P2Y0_9BACT</name>
<accession>A0A4Z0P2Y0</accession>
<dbReference type="AlphaFoldDB" id="A0A4Z0P2Y0"/>
<dbReference type="Proteomes" id="UP000298337">
    <property type="component" value="Unassembled WGS sequence"/>
</dbReference>